<dbReference type="OrthoDB" id="440202at2759"/>
<dbReference type="GO" id="GO:0019901">
    <property type="term" value="F:protein kinase binding"/>
    <property type="evidence" value="ECO:0007669"/>
    <property type="project" value="InterPro"/>
</dbReference>
<dbReference type="InterPro" id="IPR013855">
    <property type="entry name" value="Cdc37_N_dom"/>
</dbReference>
<dbReference type="PANTHER" id="PTHR12800:SF4">
    <property type="entry name" value="HSP90 CO-CHAPERONE CDC37"/>
    <property type="match status" value="1"/>
</dbReference>
<protein>
    <recommendedName>
        <fullName evidence="5">Hsp90 chaperone protein kinase-targeting subunit</fullName>
    </recommendedName>
</protein>
<feature type="region of interest" description="Disordered" evidence="6">
    <location>
        <begin position="481"/>
        <end position="504"/>
    </location>
</feature>
<dbReference type="SMART" id="SM01069">
    <property type="entry name" value="CDC37_C"/>
    <property type="match status" value="1"/>
</dbReference>
<dbReference type="PANTHER" id="PTHR12800">
    <property type="entry name" value="CDC37-RELATED"/>
    <property type="match status" value="1"/>
</dbReference>
<evidence type="ECO:0000259" key="8">
    <source>
        <dbReference type="SMART" id="SM01070"/>
    </source>
</evidence>
<dbReference type="AlphaFoldDB" id="A0A8H6VNR3"/>
<evidence type="ECO:0000259" key="9">
    <source>
        <dbReference type="SMART" id="SM01071"/>
    </source>
</evidence>
<comment type="subcellular location">
    <subcellularLocation>
        <location evidence="1">Cytoplasm</location>
    </subcellularLocation>
</comment>
<dbReference type="SMART" id="SM01071">
    <property type="entry name" value="CDC37_N"/>
    <property type="match status" value="1"/>
</dbReference>
<dbReference type="GO" id="GO:0031072">
    <property type="term" value="F:heat shock protein binding"/>
    <property type="evidence" value="ECO:0007669"/>
    <property type="project" value="TreeGrafter"/>
</dbReference>
<dbReference type="InterPro" id="IPR004918">
    <property type="entry name" value="Cdc37"/>
</dbReference>
<evidence type="ECO:0000256" key="4">
    <source>
        <dbReference type="ARBA" id="ARBA00023186"/>
    </source>
</evidence>
<evidence type="ECO:0000259" key="7">
    <source>
        <dbReference type="SMART" id="SM01069"/>
    </source>
</evidence>
<comment type="similarity">
    <text evidence="2">Belongs to the CDC37 family.</text>
</comment>
<keyword evidence="4" id="KW-0143">Chaperone</keyword>
<feature type="compositionally biased region" description="Low complexity" evidence="6">
    <location>
        <begin position="487"/>
        <end position="504"/>
    </location>
</feature>
<dbReference type="InterPro" id="IPR013873">
    <property type="entry name" value="Cdc37_C"/>
</dbReference>
<dbReference type="Gene3D" id="1.20.58.610">
    <property type="entry name" value="Cdc37, Hsp90 binding domain"/>
    <property type="match status" value="1"/>
</dbReference>
<sequence length="504" mass="56127">MPLNYSKWDKLELSDDSDIEEHPNVDKRSMIRWKQRDIHEKREARKYKIGQLEAQIACNNVLLPRIKEIATTLASDKLDKPRTVYFSSLVEQLEKNPSKACPPGNDPSKPEHTYDGMLLSLLHKVGDDAKNAVKEAGVVADDEREERLGKALAKGMADHAVQLKETIDNDEKTLADEVKEQKKHITTEDLHDGFSNKYVPPQPSPAALPIAAKLDASTKTKKTTTTTEFEVINAPSEAPEPTPVEEEDEEEDLDDDISNLTPSLEAFSRLPLKGFEQSFRFIQQHRDVVVPGASDSLLGAAFKAQYDGKPTYAKQCVHQSLLLQYGDKLGVDGLAVFFRKMIAGDKRAEMVFLDDVEKTYAHLANRVQKNQEEAKNGGRETIMLATDNENDITFNIPTGPPPKELVLGEGMEDLDIEEVRKALQFRWDVFKGLPEKLQKALQTEQLKEVNAVLGDMEVEEAEDVLQRLDMAGIIPFSESGVRDETPAGKAAAEAAALAAQEEVD</sequence>
<dbReference type="SUPFAM" id="SSF101391">
    <property type="entry name" value="Hsp90 co-chaperone CDC37"/>
    <property type="match status" value="1"/>
</dbReference>
<dbReference type="Proteomes" id="UP000613580">
    <property type="component" value="Unassembled WGS sequence"/>
</dbReference>
<dbReference type="GO" id="GO:0051087">
    <property type="term" value="F:protein-folding chaperone binding"/>
    <property type="evidence" value="ECO:0007669"/>
    <property type="project" value="TreeGrafter"/>
</dbReference>
<evidence type="ECO:0000256" key="5">
    <source>
        <dbReference type="ARBA" id="ARBA00031396"/>
    </source>
</evidence>
<organism evidence="10 11">
    <name type="scientific">Mycena chlorophos</name>
    <name type="common">Agaric fungus</name>
    <name type="synonym">Agaricus chlorophos</name>
    <dbReference type="NCBI Taxonomy" id="658473"/>
    <lineage>
        <taxon>Eukaryota</taxon>
        <taxon>Fungi</taxon>
        <taxon>Dikarya</taxon>
        <taxon>Basidiomycota</taxon>
        <taxon>Agaricomycotina</taxon>
        <taxon>Agaricomycetes</taxon>
        <taxon>Agaricomycetidae</taxon>
        <taxon>Agaricales</taxon>
        <taxon>Marasmiineae</taxon>
        <taxon>Mycenaceae</taxon>
        <taxon>Mycena</taxon>
    </lineage>
</organism>
<dbReference type="InterPro" id="IPR013874">
    <property type="entry name" value="Cdc37_Hsp90-bd"/>
</dbReference>
<keyword evidence="3" id="KW-0963">Cytoplasm</keyword>
<name>A0A8H6VNR3_MYCCL</name>
<gene>
    <name evidence="10" type="ORF">HMN09_01383200</name>
</gene>
<reference evidence="10" key="1">
    <citation type="submission" date="2020-05" db="EMBL/GenBank/DDBJ databases">
        <title>Mycena genomes resolve the evolution of fungal bioluminescence.</title>
        <authorList>
            <person name="Tsai I.J."/>
        </authorList>
    </citation>
    <scope>NUCLEOTIDE SEQUENCE</scope>
    <source>
        <strain evidence="10">110903Hualien_Pintung</strain>
    </source>
</reference>
<feature type="domain" description="Cdc37 Hsp90 binding" evidence="8">
    <location>
        <begin position="196"/>
        <end position="381"/>
    </location>
</feature>
<dbReference type="GO" id="GO:0005737">
    <property type="term" value="C:cytoplasm"/>
    <property type="evidence" value="ECO:0007669"/>
    <property type="project" value="UniProtKB-SubCell"/>
</dbReference>
<evidence type="ECO:0000256" key="6">
    <source>
        <dbReference type="SAM" id="MobiDB-lite"/>
    </source>
</evidence>
<dbReference type="Pfam" id="PF08565">
    <property type="entry name" value="CDC37_M"/>
    <property type="match status" value="1"/>
</dbReference>
<dbReference type="InterPro" id="IPR038189">
    <property type="entry name" value="Cdc37_Hsp90-bd_sf"/>
</dbReference>
<dbReference type="GO" id="GO:0051082">
    <property type="term" value="F:unfolded protein binding"/>
    <property type="evidence" value="ECO:0007669"/>
    <property type="project" value="TreeGrafter"/>
</dbReference>
<dbReference type="Gene3D" id="6.10.140.250">
    <property type="match status" value="1"/>
</dbReference>
<evidence type="ECO:0000256" key="3">
    <source>
        <dbReference type="ARBA" id="ARBA00022490"/>
    </source>
</evidence>
<feature type="domain" description="Cdc37 N-terminal" evidence="9">
    <location>
        <begin position="2"/>
        <end position="197"/>
    </location>
</feature>
<comment type="caution">
    <text evidence="10">The sequence shown here is derived from an EMBL/GenBank/DDBJ whole genome shotgun (WGS) entry which is preliminary data.</text>
</comment>
<proteinExistence type="inferred from homology"/>
<dbReference type="GO" id="GO:0006457">
    <property type="term" value="P:protein folding"/>
    <property type="evidence" value="ECO:0007669"/>
    <property type="project" value="TreeGrafter"/>
</dbReference>
<dbReference type="Pfam" id="PF03234">
    <property type="entry name" value="CDC37_N"/>
    <property type="match status" value="1"/>
</dbReference>
<evidence type="ECO:0000256" key="1">
    <source>
        <dbReference type="ARBA" id="ARBA00004496"/>
    </source>
</evidence>
<dbReference type="Pfam" id="PF08564">
    <property type="entry name" value="CDC37_C"/>
    <property type="match status" value="1"/>
</dbReference>
<dbReference type="SMART" id="SM01070">
    <property type="entry name" value="CDC37_M"/>
    <property type="match status" value="1"/>
</dbReference>
<feature type="domain" description="Cdc37 C-terminal" evidence="7">
    <location>
        <begin position="394"/>
        <end position="503"/>
    </location>
</feature>
<keyword evidence="11" id="KW-1185">Reference proteome</keyword>
<evidence type="ECO:0000313" key="11">
    <source>
        <dbReference type="Proteomes" id="UP000613580"/>
    </source>
</evidence>
<accession>A0A8H6VNR3</accession>
<evidence type="ECO:0000256" key="2">
    <source>
        <dbReference type="ARBA" id="ARBA00006222"/>
    </source>
</evidence>
<dbReference type="EMBL" id="JACAZE010000033">
    <property type="protein sequence ID" value="KAF7288542.1"/>
    <property type="molecule type" value="Genomic_DNA"/>
</dbReference>
<dbReference type="GO" id="GO:0050821">
    <property type="term" value="P:protein stabilization"/>
    <property type="evidence" value="ECO:0007669"/>
    <property type="project" value="TreeGrafter"/>
</dbReference>
<evidence type="ECO:0000313" key="10">
    <source>
        <dbReference type="EMBL" id="KAF7288542.1"/>
    </source>
</evidence>